<evidence type="ECO:0000313" key="1">
    <source>
        <dbReference type="EMBL" id="GIZ02509.1"/>
    </source>
</evidence>
<protein>
    <submittedName>
        <fullName evidence="1">Uncharacterized protein</fullName>
    </submittedName>
</protein>
<dbReference type="EMBL" id="BPLR01001468">
    <property type="protein sequence ID" value="GIZ02509.1"/>
    <property type="molecule type" value="Genomic_DNA"/>
</dbReference>
<reference evidence="1 2" key="1">
    <citation type="submission" date="2021-06" db="EMBL/GenBank/DDBJ databases">
        <title>Caerostris extrusa draft genome.</title>
        <authorList>
            <person name="Kono N."/>
            <person name="Arakawa K."/>
        </authorList>
    </citation>
    <scope>NUCLEOTIDE SEQUENCE [LARGE SCALE GENOMIC DNA]</scope>
</reference>
<name>A0AAV4Y6H9_CAEEX</name>
<gene>
    <name evidence="1" type="ORF">CEXT_540291</name>
</gene>
<keyword evidence="2" id="KW-1185">Reference proteome</keyword>
<organism evidence="1 2">
    <name type="scientific">Caerostris extrusa</name>
    <name type="common">Bark spider</name>
    <name type="synonym">Caerostris bankana</name>
    <dbReference type="NCBI Taxonomy" id="172846"/>
    <lineage>
        <taxon>Eukaryota</taxon>
        <taxon>Metazoa</taxon>
        <taxon>Ecdysozoa</taxon>
        <taxon>Arthropoda</taxon>
        <taxon>Chelicerata</taxon>
        <taxon>Arachnida</taxon>
        <taxon>Araneae</taxon>
        <taxon>Araneomorphae</taxon>
        <taxon>Entelegynae</taxon>
        <taxon>Araneoidea</taxon>
        <taxon>Araneidae</taxon>
        <taxon>Caerostris</taxon>
    </lineage>
</organism>
<accession>A0AAV4Y6H9</accession>
<dbReference type="AlphaFoldDB" id="A0AAV4Y6H9"/>
<proteinExistence type="predicted"/>
<comment type="caution">
    <text evidence="1">The sequence shown here is derived from an EMBL/GenBank/DDBJ whole genome shotgun (WGS) entry which is preliminary data.</text>
</comment>
<evidence type="ECO:0000313" key="2">
    <source>
        <dbReference type="Proteomes" id="UP001054945"/>
    </source>
</evidence>
<dbReference type="Proteomes" id="UP001054945">
    <property type="component" value="Unassembled WGS sequence"/>
</dbReference>
<sequence length="131" mass="15378">MDIVREPPTALSENTLRHIMQLISLGTGLNVPQPLSLRYREKSLKEGTAHSSTSTPPRLRHRFRILGQKISQRRQENGFRILGQKEWVQSSWVKEWALSSWVKEWALNSWAREWVQSSWVKEWALNSWARG</sequence>